<dbReference type="Proteomes" id="UP000238762">
    <property type="component" value="Unassembled WGS sequence"/>
</dbReference>
<reference evidence="1 2" key="1">
    <citation type="submission" date="2018-02" db="EMBL/GenBank/DDBJ databases">
        <authorList>
            <person name="Cohen D.B."/>
            <person name="Kent A.D."/>
        </authorList>
    </citation>
    <scope>NUCLEOTIDE SEQUENCE [LARGE SCALE GENOMIC DNA]</scope>
    <source>
        <strain evidence="1 2">CCAP 1448/3</strain>
    </source>
</reference>
<evidence type="ECO:0000313" key="2">
    <source>
        <dbReference type="Proteomes" id="UP000238762"/>
    </source>
</evidence>
<dbReference type="OrthoDB" id="467985at2"/>
<reference evidence="1 2" key="2">
    <citation type="submission" date="2018-03" db="EMBL/GenBank/DDBJ databases">
        <title>The ancient ancestry and fast evolution of plastids.</title>
        <authorList>
            <person name="Moore K.R."/>
            <person name="Magnabosco C."/>
            <person name="Momper L."/>
            <person name="Gold D.A."/>
            <person name="Bosak T."/>
            <person name="Fournier G.P."/>
        </authorList>
    </citation>
    <scope>NUCLEOTIDE SEQUENCE [LARGE SCALE GENOMIC DNA]</scope>
    <source>
        <strain evidence="1 2">CCAP 1448/3</strain>
    </source>
</reference>
<gene>
    <name evidence="1" type="ORF">C7B64_01215</name>
</gene>
<name>A0A2T1C9R8_9CYAN</name>
<protein>
    <submittedName>
        <fullName evidence="1">Uncharacterized protein</fullName>
    </submittedName>
</protein>
<dbReference type="RefSeq" id="WP_106286841.1">
    <property type="nucleotide sequence ID" value="NZ_CAWNTC010000127.1"/>
</dbReference>
<keyword evidence="2" id="KW-1185">Reference proteome</keyword>
<dbReference type="AlphaFoldDB" id="A0A2T1C9R8"/>
<accession>A0A2T1C9R8</accession>
<evidence type="ECO:0000313" key="1">
    <source>
        <dbReference type="EMBL" id="PSB05010.1"/>
    </source>
</evidence>
<comment type="caution">
    <text evidence="1">The sequence shown here is derived from an EMBL/GenBank/DDBJ whole genome shotgun (WGS) entry which is preliminary data.</text>
</comment>
<sequence>MNPEYPVPDPDKVKQTIARSRRCRLEMELAGLQLEELISQLDLNLRQQRLERIKQIINGSPIESQVLSH</sequence>
<proteinExistence type="predicted"/>
<dbReference type="EMBL" id="PVWJ01000004">
    <property type="protein sequence ID" value="PSB05010.1"/>
    <property type="molecule type" value="Genomic_DNA"/>
</dbReference>
<organism evidence="1 2">
    <name type="scientific">Merismopedia glauca CCAP 1448/3</name>
    <dbReference type="NCBI Taxonomy" id="1296344"/>
    <lineage>
        <taxon>Bacteria</taxon>
        <taxon>Bacillati</taxon>
        <taxon>Cyanobacteriota</taxon>
        <taxon>Cyanophyceae</taxon>
        <taxon>Synechococcales</taxon>
        <taxon>Merismopediaceae</taxon>
        <taxon>Merismopedia</taxon>
    </lineage>
</organism>